<sequence length="280" mass="30403">MSEKILFTDMDGTLLTSQKTVSQPLAGLISQMIASGHRFVLSSGRTLTSILSCAQKAGLLYPDTLIIAVNGNLVYDCKSRRALMEKTVPEPVCRDIIEMARGYGLHIQSYDESRVVCEKAGPELSFYQKSTGLEAVLTDDIMGCIGRAPHKLLAIDLNGRDRLLALQQDILSRYGDIVTAIFSCDQYLEVFDKTAGKGNALRFVCRHLGIPVSRSVAAGDAENDISMLDAAGTAVAMANAPEEVKAHADFVTRQDNDHDGLGEAVRAFFLSPDPGQYSLR</sequence>
<dbReference type="PANTHER" id="PTHR10000">
    <property type="entry name" value="PHOSPHOSERINE PHOSPHATASE"/>
    <property type="match status" value="1"/>
</dbReference>
<dbReference type="PROSITE" id="PS01228">
    <property type="entry name" value="COF_1"/>
    <property type="match status" value="1"/>
</dbReference>
<dbReference type="InterPro" id="IPR000150">
    <property type="entry name" value="Cof"/>
</dbReference>
<comment type="caution">
    <text evidence="1">The sequence shown here is derived from an EMBL/GenBank/DDBJ whole genome shotgun (WGS) entry which is preliminary data.</text>
</comment>
<dbReference type="InterPro" id="IPR036412">
    <property type="entry name" value="HAD-like_sf"/>
</dbReference>
<evidence type="ECO:0000313" key="1">
    <source>
        <dbReference type="EMBL" id="HJB89896.1"/>
    </source>
</evidence>
<accession>A0A9D2MQ10</accession>
<dbReference type="EMBL" id="DWXE01000001">
    <property type="protein sequence ID" value="HJB89896.1"/>
    <property type="molecule type" value="Genomic_DNA"/>
</dbReference>
<dbReference type="SFLD" id="SFLDS00003">
    <property type="entry name" value="Haloacid_Dehalogenase"/>
    <property type="match status" value="1"/>
</dbReference>
<dbReference type="AlphaFoldDB" id="A0A9D2MQ10"/>
<reference evidence="1" key="1">
    <citation type="journal article" date="2021" name="PeerJ">
        <title>Extensive microbial diversity within the chicken gut microbiome revealed by metagenomics and culture.</title>
        <authorList>
            <person name="Gilroy R."/>
            <person name="Ravi A."/>
            <person name="Getino M."/>
            <person name="Pursley I."/>
            <person name="Horton D.L."/>
            <person name="Alikhan N.F."/>
            <person name="Baker D."/>
            <person name="Gharbi K."/>
            <person name="Hall N."/>
            <person name="Watson M."/>
            <person name="Adriaenssens E.M."/>
            <person name="Foster-Nyarko E."/>
            <person name="Jarju S."/>
            <person name="Secka A."/>
            <person name="Antonio M."/>
            <person name="Oren A."/>
            <person name="Chaudhuri R.R."/>
            <person name="La Ragione R."/>
            <person name="Hildebrand F."/>
            <person name="Pallen M.J."/>
        </authorList>
    </citation>
    <scope>NUCLEOTIDE SEQUENCE</scope>
    <source>
        <strain evidence="1">USAMLcec3-2134</strain>
    </source>
</reference>
<keyword evidence="1" id="KW-0378">Hydrolase</keyword>
<dbReference type="GO" id="GO:0016791">
    <property type="term" value="F:phosphatase activity"/>
    <property type="evidence" value="ECO:0007669"/>
    <property type="project" value="TreeGrafter"/>
</dbReference>
<dbReference type="PANTHER" id="PTHR10000:SF8">
    <property type="entry name" value="HAD SUPERFAMILY HYDROLASE-LIKE, TYPE 3"/>
    <property type="match status" value="1"/>
</dbReference>
<proteinExistence type="predicted"/>
<dbReference type="NCBIfam" id="TIGR00099">
    <property type="entry name" value="Cof-subfamily"/>
    <property type="match status" value="1"/>
</dbReference>
<dbReference type="Gene3D" id="3.40.50.1000">
    <property type="entry name" value="HAD superfamily/HAD-like"/>
    <property type="match status" value="1"/>
</dbReference>
<dbReference type="GO" id="GO:0000287">
    <property type="term" value="F:magnesium ion binding"/>
    <property type="evidence" value="ECO:0007669"/>
    <property type="project" value="TreeGrafter"/>
</dbReference>
<protein>
    <submittedName>
        <fullName evidence="1">Cof-type HAD-IIB family hydrolase</fullName>
    </submittedName>
</protein>
<dbReference type="Proteomes" id="UP000886883">
    <property type="component" value="Unassembled WGS sequence"/>
</dbReference>
<dbReference type="GO" id="GO:0005829">
    <property type="term" value="C:cytosol"/>
    <property type="evidence" value="ECO:0007669"/>
    <property type="project" value="TreeGrafter"/>
</dbReference>
<reference evidence="1" key="2">
    <citation type="submission" date="2021-04" db="EMBL/GenBank/DDBJ databases">
        <authorList>
            <person name="Gilroy R."/>
        </authorList>
    </citation>
    <scope>NUCLEOTIDE SEQUENCE</scope>
    <source>
        <strain evidence="1">USAMLcec3-2134</strain>
    </source>
</reference>
<dbReference type="Pfam" id="PF08282">
    <property type="entry name" value="Hydrolase_3"/>
    <property type="match status" value="1"/>
</dbReference>
<evidence type="ECO:0000313" key="2">
    <source>
        <dbReference type="Proteomes" id="UP000886883"/>
    </source>
</evidence>
<gene>
    <name evidence="1" type="ORF">H9763_00315</name>
</gene>
<organism evidence="1 2">
    <name type="scientific">Candidatus Eisenbergiella merdigallinarum</name>
    <dbReference type="NCBI Taxonomy" id="2838552"/>
    <lineage>
        <taxon>Bacteria</taxon>
        <taxon>Bacillati</taxon>
        <taxon>Bacillota</taxon>
        <taxon>Clostridia</taxon>
        <taxon>Lachnospirales</taxon>
        <taxon>Lachnospiraceae</taxon>
        <taxon>Eisenbergiella</taxon>
    </lineage>
</organism>
<dbReference type="SUPFAM" id="SSF56784">
    <property type="entry name" value="HAD-like"/>
    <property type="match status" value="1"/>
</dbReference>
<dbReference type="SFLD" id="SFLDG01140">
    <property type="entry name" value="C2.B:_Phosphomannomutase_and_P"/>
    <property type="match status" value="1"/>
</dbReference>
<dbReference type="Gene3D" id="3.30.1240.10">
    <property type="match status" value="1"/>
</dbReference>
<dbReference type="InterPro" id="IPR023214">
    <property type="entry name" value="HAD_sf"/>
</dbReference>
<name>A0A9D2MQ10_9FIRM</name>
<dbReference type="CDD" id="cd07516">
    <property type="entry name" value="HAD_Pase"/>
    <property type="match status" value="1"/>
</dbReference>